<dbReference type="InterPro" id="IPR029058">
    <property type="entry name" value="AB_hydrolase_fold"/>
</dbReference>
<evidence type="ECO:0000256" key="5">
    <source>
        <dbReference type="PROSITE-ProRule" id="PRU01091"/>
    </source>
</evidence>
<dbReference type="InterPro" id="IPR001867">
    <property type="entry name" value="OmpR/PhoB-type_DNA-bd"/>
</dbReference>
<dbReference type="InterPro" id="IPR000073">
    <property type="entry name" value="AB_hydrolase_1"/>
</dbReference>
<dbReference type="GO" id="GO:0003677">
    <property type="term" value="F:DNA binding"/>
    <property type="evidence" value="ECO:0007669"/>
    <property type="project" value="UniProtKB-UniRule"/>
</dbReference>
<keyword evidence="8" id="KW-1185">Reference proteome</keyword>
<dbReference type="InterPro" id="IPR022742">
    <property type="entry name" value="Hydrolase_4"/>
</dbReference>
<evidence type="ECO:0000313" key="8">
    <source>
        <dbReference type="Proteomes" id="UP000248764"/>
    </source>
</evidence>
<dbReference type="GO" id="GO:0006355">
    <property type="term" value="P:regulation of DNA-templated transcription"/>
    <property type="evidence" value="ECO:0007669"/>
    <property type="project" value="InterPro"/>
</dbReference>
<dbReference type="Proteomes" id="UP000248764">
    <property type="component" value="Unassembled WGS sequence"/>
</dbReference>
<dbReference type="GO" id="GO:0003824">
    <property type="term" value="F:catalytic activity"/>
    <property type="evidence" value="ECO:0007669"/>
    <property type="project" value="UniProtKB-ARBA"/>
</dbReference>
<dbReference type="InterPro" id="IPR051677">
    <property type="entry name" value="AfsR-DnrI-RedD_regulator"/>
</dbReference>
<dbReference type="PROSITE" id="PS51755">
    <property type="entry name" value="OMPR_PHOB"/>
    <property type="match status" value="1"/>
</dbReference>
<dbReference type="InterPro" id="IPR011990">
    <property type="entry name" value="TPR-like_helical_dom_sf"/>
</dbReference>
<dbReference type="CDD" id="cd15831">
    <property type="entry name" value="BTAD"/>
    <property type="match status" value="1"/>
</dbReference>
<protein>
    <recommendedName>
        <fullName evidence="6">OmpR/PhoB-type domain-containing protein</fullName>
    </recommendedName>
</protein>
<evidence type="ECO:0000256" key="2">
    <source>
        <dbReference type="ARBA" id="ARBA00023015"/>
    </source>
</evidence>
<evidence type="ECO:0000256" key="1">
    <source>
        <dbReference type="ARBA" id="ARBA00005820"/>
    </source>
</evidence>
<evidence type="ECO:0000256" key="4">
    <source>
        <dbReference type="ARBA" id="ARBA00023163"/>
    </source>
</evidence>
<proteinExistence type="inferred from homology"/>
<gene>
    <name evidence="7" type="ORF">C1I92_17090</name>
</gene>
<name>A0A2W2B8A7_9ACTN</name>
<dbReference type="SUPFAM" id="SSF53474">
    <property type="entry name" value="alpha/beta-Hydrolases"/>
    <property type="match status" value="1"/>
</dbReference>
<dbReference type="InterPro" id="IPR036388">
    <property type="entry name" value="WH-like_DNA-bd_sf"/>
</dbReference>
<dbReference type="Gene3D" id="1.10.10.10">
    <property type="entry name" value="Winged helix-like DNA-binding domain superfamily/Winged helix DNA-binding domain"/>
    <property type="match status" value="1"/>
</dbReference>
<dbReference type="InterPro" id="IPR005158">
    <property type="entry name" value="BTAD"/>
</dbReference>
<dbReference type="SMART" id="SM01043">
    <property type="entry name" value="BTAD"/>
    <property type="match status" value="1"/>
</dbReference>
<dbReference type="SMART" id="SM00862">
    <property type="entry name" value="Trans_reg_C"/>
    <property type="match status" value="1"/>
</dbReference>
<comment type="similarity">
    <text evidence="1">Belongs to the AfsR/DnrI/RedD regulatory family.</text>
</comment>
<keyword evidence="4" id="KW-0804">Transcription</keyword>
<feature type="DNA-binding region" description="OmpR/PhoB-type" evidence="5">
    <location>
        <begin position="3"/>
        <end position="106"/>
    </location>
</feature>
<evidence type="ECO:0000256" key="3">
    <source>
        <dbReference type="ARBA" id="ARBA00023125"/>
    </source>
</evidence>
<dbReference type="EMBL" id="POTW01000040">
    <property type="protein sequence ID" value="PZF82342.1"/>
    <property type="molecule type" value="Genomic_DNA"/>
</dbReference>
<evidence type="ECO:0000259" key="6">
    <source>
        <dbReference type="PROSITE" id="PS51755"/>
    </source>
</evidence>
<dbReference type="GO" id="GO:0000160">
    <property type="term" value="P:phosphorelay signal transduction system"/>
    <property type="evidence" value="ECO:0007669"/>
    <property type="project" value="InterPro"/>
</dbReference>
<keyword evidence="2" id="KW-0805">Transcription regulation</keyword>
<feature type="domain" description="OmpR/PhoB-type" evidence="6">
    <location>
        <begin position="3"/>
        <end position="106"/>
    </location>
</feature>
<organism evidence="7 8">
    <name type="scientific">Jiangella anatolica</name>
    <dbReference type="NCBI Taxonomy" id="2670374"/>
    <lineage>
        <taxon>Bacteria</taxon>
        <taxon>Bacillati</taxon>
        <taxon>Actinomycetota</taxon>
        <taxon>Actinomycetes</taxon>
        <taxon>Jiangellales</taxon>
        <taxon>Jiangellaceae</taxon>
        <taxon>Jiangella</taxon>
    </lineage>
</organism>
<dbReference type="SUPFAM" id="SSF46894">
    <property type="entry name" value="C-terminal effector domain of the bipartite response regulators"/>
    <property type="match status" value="1"/>
</dbReference>
<evidence type="ECO:0000313" key="7">
    <source>
        <dbReference type="EMBL" id="PZF82342.1"/>
    </source>
</evidence>
<dbReference type="InterPro" id="IPR016032">
    <property type="entry name" value="Sig_transdc_resp-reg_C-effctor"/>
</dbReference>
<dbReference type="PANTHER" id="PTHR35807">
    <property type="entry name" value="TRANSCRIPTIONAL REGULATOR REDD-RELATED"/>
    <property type="match status" value="1"/>
</dbReference>
<dbReference type="PANTHER" id="PTHR35807:SF1">
    <property type="entry name" value="TRANSCRIPTIONAL REGULATOR REDD"/>
    <property type="match status" value="1"/>
</dbReference>
<dbReference type="Pfam" id="PF12146">
    <property type="entry name" value="Hydrolase_4"/>
    <property type="match status" value="1"/>
</dbReference>
<comment type="caution">
    <text evidence="7">The sequence shown here is derived from an EMBL/GenBank/DDBJ whole genome shotgun (WGS) entry which is preliminary data.</text>
</comment>
<sequence>MLAPLRPEGGFCMWYGILGPLEVARNGRPVLVGGPQQQVLLSVLLLSANVLVPADRLVDHLWGDEPPSSARQLLHGCVANLRRALAGADGEHQPLERQGPGYLIRVGPGDLDRSRFDDLVAAARTSGADRTRAGWEHRSSLLQQALRLWRGPVLDGIALESCLPETVALEEARLRVLEQRVEADLILGRHAEVVPELQALTRVHPLREHPRKLLMAALARCGRPADALAVFRDLREALMGELGVEPSISVQELHQQILTGGDGLEDDDQTVVEIAAPPRRLGPRSVAAESHGAAAGEQVIRYAMLDGRSIAWSALGSGPPLVFASWSFSRLEPDWHDPAFQRFVRKLAEHQTVIRYDRWGTGLSDAGPVSSSLAEEVEVLAAVVDAATGVLGVPGAPVDLFGASSGGCIAGSYAATRPERVDRLVLFGAYASGDRIASPRTQEALLTVVGSHPDLSSHILAGLLLPGQTVAERDDFARVLRSSTSPERAAQSLEAAFAFDTRAQLGQIDAATLVVHRRADRVVPVGLGQDLASRIPGAAFVPLDGVDHLPWSGDLDTPARLVIDFLDDESAAAITRRRGRHVA</sequence>
<keyword evidence="3 5" id="KW-0238">DNA-binding</keyword>
<dbReference type="Gene3D" id="3.40.50.1820">
    <property type="entry name" value="alpha/beta hydrolase"/>
    <property type="match status" value="1"/>
</dbReference>
<reference evidence="7 8" key="1">
    <citation type="submission" date="2018-01" db="EMBL/GenBank/DDBJ databases">
        <title>Draft genome sequence of Jiangella sp. GTF31.</title>
        <authorList>
            <person name="Sahin N."/>
            <person name="Ay H."/>
            <person name="Saygin H."/>
        </authorList>
    </citation>
    <scope>NUCLEOTIDE SEQUENCE [LARGE SCALE GENOMIC DNA]</scope>
    <source>
        <strain evidence="7 8">GTF31</strain>
    </source>
</reference>
<dbReference type="PRINTS" id="PR00111">
    <property type="entry name" value="ABHYDROLASE"/>
</dbReference>
<dbReference type="Pfam" id="PF03704">
    <property type="entry name" value="BTAD"/>
    <property type="match status" value="1"/>
</dbReference>
<accession>A0A2W2B8A7</accession>
<dbReference type="AlphaFoldDB" id="A0A2W2B8A7"/>
<dbReference type="SUPFAM" id="SSF48452">
    <property type="entry name" value="TPR-like"/>
    <property type="match status" value="1"/>
</dbReference>
<dbReference type="Gene3D" id="1.25.40.10">
    <property type="entry name" value="Tetratricopeptide repeat domain"/>
    <property type="match status" value="1"/>
</dbReference>